<dbReference type="Pfam" id="PF00109">
    <property type="entry name" value="ketoacyl-synt"/>
    <property type="match status" value="1"/>
</dbReference>
<dbReference type="InterPro" id="IPR009081">
    <property type="entry name" value="PP-bd_ACP"/>
</dbReference>
<dbReference type="CDD" id="cd05195">
    <property type="entry name" value="enoyl_red"/>
    <property type="match status" value="1"/>
</dbReference>
<dbReference type="Gene3D" id="3.30.70.3290">
    <property type="match status" value="1"/>
</dbReference>
<dbReference type="Pfam" id="PF16197">
    <property type="entry name" value="KAsynt_C_assoc"/>
    <property type="match status" value="1"/>
</dbReference>
<evidence type="ECO:0000256" key="1">
    <source>
        <dbReference type="ARBA" id="ARBA00022450"/>
    </source>
</evidence>
<dbReference type="PANTHER" id="PTHR43775">
    <property type="entry name" value="FATTY ACID SYNTHASE"/>
    <property type="match status" value="1"/>
</dbReference>
<comment type="caution">
    <text evidence="7">The sequence shown here is derived from an EMBL/GenBank/DDBJ whole genome shotgun (WGS) entry which is preliminary data.</text>
</comment>
<evidence type="ECO:0000256" key="2">
    <source>
        <dbReference type="ARBA" id="ARBA00022553"/>
    </source>
</evidence>
<keyword evidence="3" id="KW-0808">Transferase</keyword>
<dbReference type="InterPro" id="IPR020843">
    <property type="entry name" value="ER"/>
</dbReference>
<dbReference type="PROSITE" id="PS50075">
    <property type="entry name" value="CARRIER"/>
    <property type="match status" value="1"/>
</dbReference>
<keyword evidence="8" id="KW-1185">Reference proteome</keyword>
<dbReference type="Pfam" id="PF13602">
    <property type="entry name" value="ADH_zinc_N_2"/>
    <property type="match status" value="1"/>
</dbReference>
<dbReference type="PANTHER" id="PTHR43775:SF23">
    <property type="entry name" value="FATTY ACID SYNTHASE 3"/>
    <property type="match status" value="1"/>
</dbReference>
<keyword evidence="2" id="KW-0597">Phosphoprotein</keyword>
<dbReference type="CDD" id="cd00833">
    <property type="entry name" value="PKS"/>
    <property type="match status" value="1"/>
</dbReference>
<evidence type="ECO:0000256" key="3">
    <source>
        <dbReference type="ARBA" id="ARBA00022679"/>
    </source>
</evidence>
<dbReference type="SUPFAM" id="SSF47336">
    <property type="entry name" value="ACP-like"/>
    <property type="match status" value="1"/>
</dbReference>
<protein>
    <submittedName>
        <fullName evidence="7">Uncharacterized protein</fullName>
    </submittedName>
</protein>
<dbReference type="Pfam" id="PF08659">
    <property type="entry name" value="KR"/>
    <property type="match status" value="1"/>
</dbReference>
<dbReference type="SUPFAM" id="SSF53901">
    <property type="entry name" value="Thiolase-like"/>
    <property type="match status" value="1"/>
</dbReference>
<evidence type="ECO:0000259" key="5">
    <source>
        <dbReference type="PROSITE" id="PS50075"/>
    </source>
</evidence>
<dbReference type="Gene3D" id="1.10.1200.10">
    <property type="entry name" value="ACP-like"/>
    <property type="match status" value="1"/>
</dbReference>
<proteinExistence type="predicted"/>
<accession>A0AAN7SNE3</accession>
<keyword evidence="1" id="KW-0596">Phosphopantetheine</keyword>
<dbReference type="InterPro" id="IPR011032">
    <property type="entry name" value="GroES-like_sf"/>
</dbReference>
<name>A0AAN7SNE3_9COLE</name>
<dbReference type="InterPro" id="IPR049391">
    <property type="entry name" value="FAS_pseudo-KR"/>
</dbReference>
<dbReference type="InterPro" id="IPR036736">
    <property type="entry name" value="ACP-like_sf"/>
</dbReference>
<dbReference type="InterPro" id="IPR036291">
    <property type="entry name" value="NAD(P)-bd_dom_sf"/>
</dbReference>
<dbReference type="InterPro" id="IPR014031">
    <property type="entry name" value="Ketoacyl_synth_C"/>
</dbReference>
<dbReference type="InterPro" id="IPR016039">
    <property type="entry name" value="Thiolase-like"/>
</dbReference>
<dbReference type="Pfam" id="PF02801">
    <property type="entry name" value="Ketoacyl-synt_C"/>
    <property type="match status" value="1"/>
</dbReference>
<dbReference type="InterPro" id="IPR042104">
    <property type="entry name" value="PKS_dehydratase_sf"/>
</dbReference>
<feature type="domain" description="Ketosynthase family 3 (KS3)" evidence="6">
    <location>
        <begin position="133"/>
        <end position="553"/>
    </location>
</feature>
<dbReference type="PROSITE" id="PS52004">
    <property type="entry name" value="KS3_2"/>
    <property type="match status" value="1"/>
</dbReference>
<reference evidence="8" key="1">
    <citation type="submission" date="2023-01" db="EMBL/GenBank/DDBJ databases">
        <title>Key to firefly adult light organ development and bioluminescence: homeobox transcription factors regulate luciferase expression and transportation to peroxisome.</title>
        <authorList>
            <person name="Fu X."/>
        </authorList>
    </citation>
    <scope>NUCLEOTIDE SEQUENCE [LARGE SCALE GENOMIC DNA]</scope>
</reference>
<sequence>MINTSRPPSKTEENINLRKASPDQQKPSTSSEWRTPDTVNRNLIFPDPNAETKTPKQKRKIFPAVVSSGKYRQYYENELKRKSLSKAKKNKTLEPTTESSDSDVTVTYNDKDLDVSDIEEIDLSVGKHQTMANEQIVISGIAGIFPNSKNVAELYNNLANKTQLLNKVDPYWQIVAPDVPSTIGKFPLEEKFDAGFFGNKFNAIITKIHLTLNSGVHHKQAEEMHQSCRKLLELVIEAILDSGVNPNDLKGTNTGVFVASSEIEIGSEWMWRNLSSPNFGIIGSTKSEMAEWISYCLELQGPSVVIDAACCSSYYALDRAVKSIKTGKCNNALVCGVNVIQNFCVQYGFHKLGVLDVNGNSNVFDDSCKGYIRSEAVAVIFVQKVLNAKRIYAEILNTKTNCDGFKDMGIIHPSDEMMASLISEVYDEVKIDPMTVSYVEGHCTAIQEINAIEKTFCSGRKTPLLIGSVKSNVGHCEGASGLVSLIKILLGLQHNCILPNPNYKLIKSELNALQNGKIVIATKRIILPKNKDVIIGCNNIGFGGSNAHVALKRYNSLPSSNQPRNSTRLVCFSGRTISSLKNILISLTNNPTKEYLTLLQNTFRYVDYHIKHYFTYEFCRHNIYNHWYKGFAILHNNKVLKKSFSCCNEKAQLCFIYPENNQKWLSVYNTVKKIPALSKSIKNNFRFYLLGFDLNLDKLYPSIPGPVKAPLISPLIQWHHEENWHVLKYQLADLCKHVVTISVNHNDWKFLTGHVVDDRNLLPGAAYLFIVWKCYLYIKSLLMNETKILFEDVKFHRSSVLSKAKPLILTVNEFCCLDKANLDGTVALIKWYNWVTLLDGLQQLILLNKELDYLYIPIEIGRLTIDPKKHAEALNNSKTLPIKYQLNGNIISSPGVELRNIIVSNTKKHSTKAPALEIHKFVPFDTALSLENSVRVHIQLVLENLTRTLKLIEVVDSFTLETDKLLCPIIANVLENEYPIEKHLSIYTNKVLNFPNINVEYNSIDHLPPKLDLLIMSHGSQRLKIVEQILQKRNCFILSRENQNVDDMFKHVEVISVHRTETEKFVLLRKSCDIPKRVIEIKSDFVWLDQLKSSLHENEKVLLVAQNDTTSGILGLVNCLRQEIGQNVSSVFVPDEKFNVEDCFYQSQLRKGLLVNVFKNGQWGSYRHLVFNQDQKNCEHAFGTTVSGDLSSVQYIEGPLTKATCKNLINIYYAGVNFKDVVIATGKIRMSKEYRSDFENIGFEFAGVDSRNQRVMGVSSNGSFSNLISASNVITCSVPQEWSLEDAATVPVTYLTVLYAFFKVGRLKRGQSILVHSGTGGIGQSAINIALHYNCKIFTTVGSEEKRNYLKTLYPTIPDCHIGNSRDTSFENLILKQTDGAGVDIVLNSLTEDKLLASTRCLARKGILLELGKLDSQLNNPLLLNTFLDGRVYGSVSFDLIIQKYSNEVKKLMNLLKYGIKEGYIKPLPRIVYPKEKLQNAFSYMNSGKHTDKIIVKFKEDLVSNQLPMRAKPRFLCDSNKVYILIGGLGGFGIELADWLIGRGAQKLILVSRSGVTNGYQNYKLRYWKMLGAKIVLAQEDVTTEEGCRKLLAESNCLGVVDGIFNLSVVLHDASIENQTDYSFKTVLAPKVLITKNMDTVSKNLCPSLRYFVVFSSVTCGRGNSGQTNYGMANSIAERICEQRKRQGYPALAIQWGLIGDVGIVAEKFLSTEGINGIAKQKIASCLNAMDTFLTQDEPVVSSAVFKNTKVKHKANSDDLLTNVVEILAITNLKRVSMHATLSSLGMDSTSIVQLRQYLSAECNMFFSLRELRNMTLHTLVEMNNATKM</sequence>
<dbReference type="Gene3D" id="3.10.129.110">
    <property type="entry name" value="Polyketide synthase dehydratase"/>
    <property type="match status" value="2"/>
</dbReference>
<feature type="region of interest" description="Disordered" evidence="4">
    <location>
        <begin position="1"/>
        <end position="57"/>
    </location>
</feature>
<dbReference type="SUPFAM" id="SSF51735">
    <property type="entry name" value="NAD(P)-binding Rossmann-fold domains"/>
    <property type="match status" value="2"/>
</dbReference>
<evidence type="ECO:0000256" key="4">
    <source>
        <dbReference type="SAM" id="MobiDB-lite"/>
    </source>
</evidence>
<dbReference type="Pfam" id="PF21149">
    <property type="entry name" value="FAS_pseudo-KR"/>
    <property type="match status" value="1"/>
</dbReference>
<dbReference type="EMBL" id="JARPUR010000004">
    <property type="protein sequence ID" value="KAK4878173.1"/>
    <property type="molecule type" value="Genomic_DNA"/>
</dbReference>
<dbReference type="InterPro" id="IPR050091">
    <property type="entry name" value="PKS_NRPS_Biosynth_Enz"/>
</dbReference>
<dbReference type="SMART" id="SM00825">
    <property type="entry name" value="PKS_KS"/>
    <property type="match status" value="1"/>
</dbReference>
<evidence type="ECO:0000313" key="8">
    <source>
        <dbReference type="Proteomes" id="UP001353858"/>
    </source>
</evidence>
<dbReference type="Gene3D" id="3.40.50.720">
    <property type="entry name" value="NAD(P)-binding Rossmann-like Domain"/>
    <property type="match status" value="1"/>
</dbReference>
<dbReference type="SUPFAM" id="SSF50129">
    <property type="entry name" value="GroES-like"/>
    <property type="match status" value="1"/>
</dbReference>
<dbReference type="InterPro" id="IPR057326">
    <property type="entry name" value="KR_dom"/>
</dbReference>
<feature type="domain" description="Carrier" evidence="5">
    <location>
        <begin position="1754"/>
        <end position="1829"/>
    </location>
</feature>
<dbReference type="InterPro" id="IPR020841">
    <property type="entry name" value="PKS_Beta-ketoAc_synthase_dom"/>
</dbReference>
<dbReference type="Gene3D" id="3.90.180.10">
    <property type="entry name" value="Medium-chain alcohol dehydrogenases, catalytic domain"/>
    <property type="match status" value="1"/>
</dbReference>
<dbReference type="Proteomes" id="UP001353858">
    <property type="component" value="Unassembled WGS sequence"/>
</dbReference>
<dbReference type="InterPro" id="IPR032821">
    <property type="entry name" value="PKS_assoc"/>
</dbReference>
<evidence type="ECO:0000313" key="7">
    <source>
        <dbReference type="EMBL" id="KAK4878173.1"/>
    </source>
</evidence>
<dbReference type="InterPro" id="IPR014030">
    <property type="entry name" value="Ketoacyl_synth_N"/>
</dbReference>
<dbReference type="InterPro" id="IPR013968">
    <property type="entry name" value="PKS_KR"/>
</dbReference>
<dbReference type="GO" id="GO:0006633">
    <property type="term" value="P:fatty acid biosynthetic process"/>
    <property type="evidence" value="ECO:0007669"/>
    <property type="project" value="TreeGrafter"/>
</dbReference>
<dbReference type="SMART" id="SM00822">
    <property type="entry name" value="PKS_KR"/>
    <property type="match status" value="1"/>
</dbReference>
<gene>
    <name evidence="7" type="ORF">RN001_010679</name>
</gene>
<dbReference type="Gene3D" id="3.40.47.10">
    <property type="match status" value="1"/>
</dbReference>
<feature type="compositionally biased region" description="Polar residues" evidence="4">
    <location>
        <begin position="22"/>
        <end position="41"/>
    </location>
</feature>
<organism evidence="7 8">
    <name type="scientific">Aquatica leii</name>
    <dbReference type="NCBI Taxonomy" id="1421715"/>
    <lineage>
        <taxon>Eukaryota</taxon>
        <taxon>Metazoa</taxon>
        <taxon>Ecdysozoa</taxon>
        <taxon>Arthropoda</taxon>
        <taxon>Hexapoda</taxon>
        <taxon>Insecta</taxon>
        <taxon>Pterygota</taxon>
        <taxon>Neoptera</taxon>
        <taxon>Endopterygota</taxon>
        <taxon>Coleoptera</taxon>
        <taxon>Polyphaga</taxon>
        <taxon>Elateriformia</taxon>
        <taxon>Elateroidea</taxon>
        <taxon>Lampyridae</taxon>
        <taxon>Luciolinae</taxon>
        <taxon>Aquatica</taxon>
    </lineage>
</organism>
<dbReference type="SMART" id="SM00829">
    <property type="entry name" value="PKS_ER"/>
    <property type="match status" value="1"/>
</dbReference>
<evidence type="ECO:0000259" key="6">
    <source>
        <dbReference type="PROSITE" id="PS52004"/>
    </source>
</evidence>
<dbReference type="GO" id="GO:0004312">
    <property type="term" value="F:fatty acid synthase activity"/>
    <property type="evidence" value="ECO:0007669"/>
    <property type="project" value="TreeGrafter"/>
</dbReference>
<dbReference type="GO" id="GO:0016491">
    <property type="term" value="F:oxidoreductase activity"/>
    <property type="evidence" value="ECO:0007669"/>
    <property type="project" value="InterPro"/>
</dbReference>